<evidence type="ECO:0000256" key="12">
    <source>
        <dbReference type="SAM" id="MobiDB-lite"/>
    </source>
</evidence>
<dbReference type="Pfam" id="PF23356">
    <property type="entry name" value="TPR_PEP5_VPS11"/>
    <property type="match status" value="1"/>
</dbReference>
<feature type="domain" description="RING-type" evidence="13">
    <location>
        <begin position="904"/>
        <end position="964"/>
    </location>
</feature>
<evidence type="ECO:0000256" key="2">
    <source>
        <dbReference type="ARBA" id="ARBA00022448"/>
    </source>
</evidence>
<dbReference type="SUPFAM" id="SSF50978">
    <property type="entry name" value="WD40 repeat-like"/>
    <property type="match status" value="1"/>
</dbReference>
<feature type="region of interest" description="Disordered" evidence="12">
    <location>
        <begin position="620"/>
        <end position="649"/>
    </location>
</feature>
<evidence type="ECO:0000256" key="11">
    <source>
        <dbReference type="PROSITE-ProRule" id="PRU01006"/>
    </source>
</evidence>
<dbReference type="PROSITE" id="PS50089">
    <property type="entry name" value="ZF_RING_2"/>
    <property type="match status" value="1"/>
</dbReference>
<dbReference type="Gene3D" id="2.130.10.10">
    <property type="entry name" value="YVTN repeat-like/Quinoprotein amine dehydrogenase"/>
    <property type="match status" value="1"/>
</dbReference>
<dbReference type="Pfam" id="PF17122">
    <property type="entry name" value="zf-C3H2C3"/>
    <property type="match status" value="1"/>
</dbReference>
<dbReference type="EMBL" id="OZ022410">
    <property type="protein sequence ID" value="CAK9441404.1"/>
    <property type="molecule type" value="Genomic_DNA"/>
</dbReference>
<dbReference type="InterPro" id="IPR016528">
    <property type="entry name" value="VPS11"/>
</dbReference>
<organism evidence="14 15">
    <name type="scientific">Lodderomyces beijingensis</name>
    <dbReference type="NCBI Taxonomy" id="1775926"/>
    <lineage>
        <taxon>Eukaryota</taxon>
        <taxon>Fungi</taxon>
        <taxon>Dikarya</taxon>
        <taxon>Ascomycota</taxon>
        <taxon>Saccharomycotina</taxon>
        <taxon>Pichiomycetes</taxon>
        <taxon>Debaryomycetaceae</taxon>
        <taxon>Candida/Lodderomyces clade</taxon>
        <taxon>Lodderomyces</taxon>
    </lineage>
</organism>
<evidence type="ECO:0000256" key="8">
    <source>
        <dbReference type="ARBA" id="ARBA00029433"/>
    </source>
</evidence>
<evidence type="ECO:0000256" key="6">
    <source>
        <dbReference type="ARBA" id="ARBA00022927"/>
    </source>
</evidence>
<dbReference type="PANTHER" id="PTHR23323:SF24">
    <property type="entry name" value="VACUOLAR PROTEIN SORTING-ASSOCIATED PROTEIN 11 HOMOLOG"/>
    <property type="match status" value="1"/>
</dbReference>
<evidence type="ECO:0000256" key="5">
    <source>
        <dbReference type="ARBA" id="ARBA00022833"/>
    </source>
</evidence>
<evidence type="ECO:0000256" key="1">
    <source>
        <dbReference type="ARBA" id="ARBA00007070"/>
    </source>
</evidence>
<keyword evidence="9" id="KW-0808">Transferase</keyword>
<dbReference type="InterPro" id="IPR024763">
    <property type="entry name" value="VPS11_C"/>
</dbReference>
<dbReference type="InterPro" id="IPR015943">
    <property type="entry name" value="WD40/YVTN_repeat-like_dom_sf"/>
</dbReference>
<keyword evidence="9" id="KW-0833">Ubl conjugation pathway</keyword>
<keyword evidence="7 9" id="KW-0472">Membrane</keyword>
<feature type="compositionally biased region" description="Basic and acidic residues" evidence="12">
    <location>
        <begin position="623"/>
        <end position="642"/>
    </location>
</feature>
<keyword evidence="4 10" id="KW-0863">Zinc-finger</keyword>
<dbReference type="SUPFAM" id="SSF57850">
    <property type="entry name" value="RING/U-box"/>
    <property type="match status" value="1"/>
</dbReference>
<evidence type="ECO:0000256" key="4">
    <source>
        <dbReference type="ARBA" id="ARBA00022771"/>
    </source>
</evidence>
<evidence type="ECO:0000256" key="7">
    <source>
        <dbReference type="ARBA" id="ARBA00023136"/>
    </source>
</evidence>
<dbReference type="Proteomes" id="UP001497383">
    <property type="component" value="Chromosome 6"/>
</dbReference>
<accession>A0ABP0ZSD5</accession>
<comment type="similarity">
    <text evidence="1 9">Belongs to the VPS11 family.</text>
</comment>
<keyword evidence="5" id="KW-0862">Zinc</keyword>
<dbReference type="InterPro" id="IPR013083">
    <property type="entry name" value="Znf_RING/FYVE/PHD"/>
</dbReference>
<evidence type="ECO:0000313" key="15">
    <source>
        <dbReference type="Proteomes" id="UP001497383"/>
    </source>
</evidence>
<dbReference type="InterPro" id="IPR057307">
    <property type="entry name" value="PEP5_VPS11_N"/>
</dbReference>
<comment type="subcellular location">
    <subcellularLocation>
        <location evidence="8">Endomembrane system</location>
        <topology evidence="8">Peripheral membrane protein</topology>
        <orientation evidence="8">Cytoplasmic side</orientation>
    </subcellularLocation>
    <subcellularLocation>
        <location evidence="9">Vacuole membrane</location>
        <topology evidence="9">Peripheral membrane protein</topology>
        <orientation evidence="9">Cytoplasmic side</orientation>
    </subcellularLocation>
</comment>
<protein>
    <recommendedName>
        <fullName evidence="9">E3 ubiquitin-protein ligase PEP5</fullName>
        <ecNumber evidence="9">2.3.2.27</ecNumber>
    </recommendedName>
</protein>
<keyword evidence="2 9" id="KW-0813">Transport</keyword>
<dbReference type="Pfam" id="PF12451">
    <property type="entry name" value="VPS11_C"/>
    <property type="match status" value="1"/>
</dbReference>
<name>A0ABP0ZSD5_9ASCO</name>
<comment type="catalytic activity">
    <reaction evidence="9">
        <text>S-ubiquitinyl-[E2 ubiquitin-conjugating enzyme]-L-cysteine + [acceptor protein]-L-lysine = [E2 ubiquitin-conjugating enzyme]-L-cysteine + N(6)-ubiquitinyl-[acceptor protein]-L-lysine.</text>
        <dbReference type="EC" id="2.3.2.27"/>
    </reaction>
</comment>
<sequence length="1019" mass="117108">MDSSSSLSTWRQFQLFDFTPIRDPNYQSNEPLYSDPTLSAINATRAYIIIAVENAILKIVDAESITTVGQFQAYDLDYRITFIEPLPNSSNLVVTLAEKQGSPSVIKLWDVSKILDIENLEESEYKFKFQTQVPVYNSVSNGDDNSFPISCFKFNSDLTCLVVGYTNGKIILIRGDLLRDRGAKQRVVYESANDPVTGIQFNDNDQLLYVTTTSRILTVTTTGRNQGKPLKILSSKTGADLGCTEVSEKQELIVAQPDSIVYYSPEKKLKTVNFPIPKSKLIRIGQFLIMVSQEDDLERLQTRIIIMDSRNNHISFNLLIPNSIVKAIFKRADDLYILSNDGILYKLFEKPINNQIESILQRELFSVAFNLAKQSHLPVSTLLKIERLHADYLFEEQKFDEAIKSYIKCLGLFKDSGEDQEEFIMTTVTKFKDATNVANLIQFLEDLYEKKIANNDHVTLLLCCLCKLKRTNELDSFIDRFDLSNENLQNLNFQLIINLFKECGFYKQVLKFLHKLNQPNLIVDLQLYDLKNPKLALKYMKSLPIDDLLLILIDQSKLLLDYCPIETTELLINVFTGKYQPKEKEEPGGVKRVEVEKEKESSVELSNYVAFLSYLTGGDEDQPQGKEQEQEHEQEQEQERSQPKSQFNIEPTYLPPKPNLIYSSFTNHTNEFVIFLEACIEAFDKYQGNVMDKKEVLITLLEMYLSLHATTHKQEWFNKAESLIEHHYKLLDNKSVLLLSQIYNFKPGEVKIKEANQDEESLFVSYQINEDIKGCFKILEKHGEAKPKLYKMMLEFIISKKSIFEKINHEDLQVIIRQIKHYKLLDPLELIDVLTNVNQESTEYLTFGIIKNYLLEFFTSQQQVINNNEKLIEMYEQESVKNSIKLSEMTSRSSTAGIPSNTKCSLCKLKLDFPMVHFKCKHCFHQKCLSANVVAHSTNNNNNGGDNGNYTADEGNKPKCPLCSQSVSEIKYVPSLQYKLKDQTELFVSSLRESKDKFKFIADSIGKGVMEDEFVTMDQ</sequence>
<comment type="subunit">
    <text evidence="9">Component of the homotypic vacuole fusion and vacuole protein sorting (HOPS) complex. Component of the class C core vacuole/endosome tethering (CORVET) complex.</text>
</comment>
<dbReference type="PROSITE" id="PS50236">
    <property type="entry name" value="CHCR"/>
    <property type="match status" value="1"/>
</dbReference>
<evidence type="ECO:0000259" key="13">
    <source>
        <dbReference type="PROSITE" id="PS50089"/>
    </source>
</evidence>
<evidence type="ECO:0000256" key="3">
    <source>
        <dbReference type="ARBA" id="ARBA00022723"/>
    </source>
</evidence>
<keyword evidence="9" id="KW-0926">Vacuole</keyword>
<evidence type="ECO:0000256" key="10">
    <source>
        <dbReference type="PROSITE-ProRule" id="PRU00175"/>
    </source>
</evidence>
<dbReference type="InterPro" id="IPR001841">
    <property type="entry name" value="Znf_RING"/>
</dbReference>
<evidence type="ECO:0000256" key="9">
    <source>
        <dbReference type="PIRNR" id="PIRNR007860"/>
    </source>
</evidence>
<dbReference type="RefSeq" id="XP_066832210.1">
    <property type="nucleotide sequence ID" value="XM_066975586.1"/>
</dbReference>
<dbReference type="InterPro" id="IPR036322">
    <property type="entry name" value="WD40_repeat_dom_sf"/>
</dbReference>
<dbReference type="GeneID" id="92210468"/>
<dbReference type="Gene3D" id="3.30.40.10">
    <property type="entry name" value="Zinc/RING finger domain, C3HC4 (zinc finger)"/>
    <property type="match status" value="1"/>
</dbReference>
<dbReference type="Pfam" id="PF23341">
    <property type="entry name" value="PEP5_VPS11_N"/>
    <property type="match status" value="1"/>
</dbReference>
<keyword evidence="3" id="KW-0479">Metal-binding</keyword>
<feature type="repeat" description="CHCR" evidence="11">
    <location>
        <begin position="415"/>
        <end position="565"/>
    </location>
</feature>
<evidence type="ECO:0000313" key="14">
    <source>
        <dbReference type="EMBL" id="CAK9441404.1"/>
    </source>
</evidence>
<dbReference type="SMART" id="SM00184">
    <property type="entry name" value="RING"/>
    <property type="match status" value="1"/>
</dbReference>
<dbReference type="InterPro" id="IPR057308">
    <property type="entry name" value="CHCR_PEP5_VPS11"/>
</dbReference>
<keyword evidence="6 9" id="KW-0653">Protein transport</keyword>
<keyword evidence="15" id="KW-1185">Reference proteome</keyword>
<dbReference type="PANTHER" id="PTHR23323">
    <property type="entry name" value="VACUOLAR PROTEIN SORTING-ASSOCIATED PROTEIN"/>
    <property type="match status" value="1"/>
</dbReference>
<reference evidence="14 15" key="1">
    <citation type="submission" date="2024-03" db="EMBL/GenBank/DDBJ databases">
        <authorList>
            <person name="Brejova B."/>
        </authorList>
    </citation>
    <scope>NUCLEOTIDE SEQUENCE [LARGE SCALE GENOMIC DNA]</scope>
    <source>
        <strain evidence="14 15">CBS 14171</strain>
    </source>
</reference>
<gene>
    <name evidence="14" type="ORF">LODBEIA_P52720</name>
</gene>
<dbReference type="EC" id="2.3.2.27" evidence="9"/>
<dbReference type="InterPro" id="IPR000547">
    <property type="entry name" value="Clathrin_H-chain/VPS_repeat"/>
</dbReference>
<proteinExistence type="inferred from homology"/>
<dbReference type="PIRSF" id="PIRSF007860">
    <property type="entry name" value="VPS11"/>
    <property type="match status" value="1"/>
</dbReference>